<dbReference type="Proteomes" id="UP000265520">
    <property type="component" value="Unassembled WGS sequence"/>
</dbReference>
<proteinExistence type="predicted"/>
<sequence>MKNIRGSWKELRKSKDTSLGRMTNNAFELISNGVTKKNDINIKSSESSETNLDSVGSIDIFRPNESVLGVGVEVKIKVVDFIHDGLRQSSIETNKVRRKRVTNFITFKSNVIDVNIKRQRCVEDLRMYDGRTKMMSYLIMLAK</sequence>
<organism evidence="1 2">
    <name type="scientific">Trifolium medium</name>
    <dbReference type="NCBI Taxonomy" id="97028"/>
    <lineage>
        <taxon>Eukaryota</taxon>
        <taxon>Viridiplantae</taxon>
        <taxon>Streptophyta</taxon>
        <taxon>Embryophyta</taxon>
        <taxon>Tracheophyta</taxon>
        <taxon>Spermatophyta</taxon>
        <taxon>Magnoliopsida</taxon>
        <taxon>eudicotyledons</taxon>
        <taxon>Gunneridae</taxon>
        <taxon>Pentapetalae</taxon>
        <taxon>rosids</taxon>
        <taxon>fabids</taxon>
        <taxon>Fabales</taxon>
        <taxon>Fabaceae</taxon>
        <taxon>Papilionoideae</taxon>
        <taxon>50 kb inversion clade</taxon>
        <taxon>NPAAA clade</taxon>
        <taxon>Hologalegina</taxon>
        <taxon>IRL clade</taxon>
        <taxon>Trifolieae</taxon>
        <taxon>Trifolium</taxon>
    </lineage>
</organism>
<gene>
    <name evidence="1" type="ORF">A2U01_0003091</name>
</gene>
<accession>A0A392M4T8</accession>
<comment type="caution">
    <text evidence="1">The sequence shown here is derived from an EMBL/GenBank/DDBJ whole genome shotgun (WGS) entry which is preliminary data.</text>
</comment>
<dbReference type="EMBL" id="LXQA010003466">
    <property type="protein sequence ID" value="MCH82289.1"/>
    <property type="molecule type" value="Genomic_DNA"/>
</dbReference>
<name>A0A392M4T8_9FABA</name>
<reference evidence="1 2" key="1">
    <citation type="journal article" date="2018" name="Front. Plant Sci.">
        <title>Red Clover (Trifolium pratense) and Zigzag Clover (T. medium) - A Picture of Genomic Similarities and Differences.</title>
        <authorList>
            <person name="Dluhosova J."/>
            <person name="Istvanek J."/>
            <person name="Nedelnik J."/>
            <person name="Repkova J."/>
        </authorList>
    </citation>
    <scope>NUCLEOTIDE SEQUENCE [LARGE SCALE GENOMIC DNA]</scope>
    <source>
        <strain evidence="2">cv. 10/8</strain>
        <tissue evidence="1">Leaf</tissue>
    </source>
</reference>
<evidence type="ECO:0000313" key="1">
    <source>
        <dbReference type="EMBL" id="MCH82289.1"/>
    </source>
</evidence>
<evidence type="ECO:0000313" key="2">
    <source>
        <dbReference type="Proteomes" id="UP000265520"/>
    </source>
</evidence>
<keyword evidence="2" id="KW-1185">Reference proteome</keyword>
<protein>
    <submittedName>
        <fullName evidence="1">Uncharacterized protein</fullName>
    </submittedName>
</protein>
<dbReference type="AlphaFoldDB" id="A0A392M4T8"/>